<dbReference type="Proteomes" id="UP001574673">
    <property type="component" value="Unassembled WGS sequence"/>
</dbReference>
<keyword evidence="2" id="KW-1185">Reference proteome</keyword>
<sequence length="117" mass="13462">MWYAIFSPVYCFFNGYRIDYALTNKRLYCTSGLIGLDIASAKLPEVQSLRVDVGALGAVFKRGAIRFGARNALRYVENPYEVYKLIQQTVVDITTDRQLPNQLRPEENLGYHTRYES</sequence>
<dbReference type="RefSeq" id="WP_418890513.1">
    <property type="nucleotide sequence ID" value="NZ_JBEUWX010000002.1"/>
</dbReference>
<reference evidence="2" key="1">
    <citation type="submission" date="2024-06" db="EMBL/GenBank/DDBJ databases">
        <title>Radixoralia hellwigii gen. nov., sp nov., isolated from a root canal in the human oral cavity.</title>
        <authorList>
            <person name="Bartsch S."/>
            <person name="Wittmer A."/>
            <person name="Schulz A.-K."/>
            <person name="Neumann-Schaal M."/>
            <person name="Wolf J."/>
            <person name="Gronow S."/>
            <person name="Tennert C."/>
            <person name="Haecker G."/>
            <person name="Cieplik F."/>
            <person name="Al-Ahmad A."/>
        </authorList>
    </citation>
    <scope>NUCLEOTIDE SEQUENCE [LARGE SCALE GENOMIC DNA]</scope>
    <source>
        <strain evidence="2">Wk13</strain>
    </source>
</reference>
<evidence type="ECO:0000313" key="2">
    <source>
        <dbReference type="Proteomes" id="UP001574673"/>
    </source>
</evidence>
<name>A0ABV4UCJ1_9RHOO</name>
<organism evidence="1 2">
    <name type="scientific">Dentiradicibacter hellwigii</name>
    <dbReference type="NCBI Taxonomy" id="3149053"/>
    <lineage>
        <taxon>Bacteria</taxon>
        <taxon>Pseudomonadati</taxon>
        <taxon>Pseudomonadota</taxon>
        <taxon>Betaproteobacteria</taxon>
        <taxon>Rhodocyclales</taxon>
        <taxon>Rhodocyclaceae</taxon>
        <taxon>Dentiradicibacter</taxon>
    </lineage>
</organism>
<proteinExistence type="predicted"/>
<evidence type="ECO:0000313" key="1">
    <source>
        <dbReference type="EMBL" id="MFA9949376.1"/>
    </source>
</evidence>
<dbReference type="EMBL" id="JBEUWX010000002">
    <property type="protein sequence ID" value="MFA9949376.1"/>
    <property type="molecule type" value="Genomic_DNA"/>
</dbReference>
<comment type="caution">
    <text evidence="1">The sequence shown here is derived from an EMBL/GenBank/DDBJ whole genome shotgun (WGS) entry which is preliminary data.</text>
</comment>
<gene>
    <name evidence="1" type="ORF">ABCS64_03380</name>
</gene>
<accession>A0ABV4UCJ1</accession>
<protein>
    <submittedName>
        <fullName evidence="1">PH domain-containing protein</fullName>
    </submittedName>
</protein>